<proteinExistence type="inferred from homology"/>
<feature type="domain" description="Flavin reductase like" evidence="3">
    <location>
        <begin position="11"/>
        <end position="155"/>
    </location>
</feature>
<comment type="caution">
    <text evidence="4">The sequence shown here is derived from an EMBL/GenBank/DDBJ whole genome shotgun (WGS) entry which is preliminary data.</text>
</comment>
<evidence type="ECO:0000313" key="4">
    <source>
        <dbReference type="EMBL" id="GMM62280.1"/>
    </source>
</evidence>
<name>A0ABQ6PB21_9SPHN</name>
<dbReference type="PANTHER" id="PTHR30466">
    <property type="entry name" value="FLAVIN REDUCTASE"/>
    <property type="match status" value="1"/>
</dbReference>
<gene>
    <name evidence="4" type="ORF">NUTIK01_30570</name>
</gene>
<evidence type="ECO:0000259" key="3">
    <source>
        <dbReference type="SMART" id="SM00903"/>
    </source>
</evidence>
<dbReference type="InterPro" id="IPR002563">
    <property type="entry name" value="Flavin_Rdtase-like_dom"/>
</dbReference>
<dbReference type="EMBL" id="BTFW01000001">
    <property type="protein sequence ID" value="GMM62280.1"/>
    <property type="molecule type" value="Genomic_DNA"/>
</dbReference>
<dbReference type="SUPFAM" id="SSF50475">
    <property type="entry name" value="FMN-binding split barrel"/>
    <property type="match status" value="1"/>
</dbReference>
<organism evidence="4 5">
    <name type="scientific">Novosphingobium pituita</name>
    <dbReference type="NCBI Taxonomy" id="3056842"/>
    <lineage>
        <taxon>Bacteria</taxon>
        <taxon>Pseudomonadati</taxon>
        <taxon>Pseudomonadota</taxon>
        <taxon>Alphaproteobacteria</taxon>
        <taxon>Sphingomonadales</taxon>
        <taxon>Sphingomonadaceae</taxon>
        <taxon>Novosphingobium</taxon>
    </lineage>
</organism>
<dbReference type="SMART" id="SM00903">
    <property type="entry name" value="Flavin_Reduct"/>
    <property type="match status" value="1"/>
</dbReference>
<evidence type="ECO:0000313" key="5">
    <source>
        <dbReference type="Proteomes" id="UP001187221"/>
    </source>
</evidence>
<dbReference type="Pfam" id="PF01613">
    <property type="entry name" value="Flavin_Reduct"/>
    <property type="match status" value="1"/>
</dbReference>
<evidence type="ECO:0000256" key="1">
    <source>
        <dbReference type="ARBA" id="ARBA00008898"/>
    </source>
</evidence>
<dbReference type="InterPro" id="IPR012349">
    <property type="entry name" value="Split_barrel_FMN-bd"/>
</dbReference>
<comment type="similarity">
    <text evidence="1">Belongs to the non-flavoprotein flavin reductase family.</text>
</comment>
<keyword evidence="5" id="KW-1185">Reference proteome</keyword>
<dbReference type="InterPro" id="IPR050268">
    <property type="entry name" value="NADH-dep_flavin_reductase"/>
</dbReference>
<keyword evidence="2" id="KW-0560">Oxidoreductase</keyword>
<accession>A0ABQ6PB21</accession>
<dbReference type="Proteomes" id="UP001187221">
    <property type="component" value="Unassembled WGS sequence"/>
</dbReference>
<dbReference type="PANTHER" id="PTHR30466:SF11">
    <property type="entry name" value="FLAVIN-DEPENDENT MONOOXYGENASE, REDUCTASE SUBUNIT HSAB"/>
    <property type="match status" value="1"/>
</dbReference>
<evidence type="ECO:0000256" key="2">
    <source>
        <dbReference type="ARBA" id="ARBA00023002"/>
    </source>
</evidence>
<dbReference type="RefSeq" id="WP_317976161.1">
    <property type="nucleotide sequence ID" value="NZ_BTFW01000001.1"/>
</dbReference>
<dbReference type="Gene3D" id="2.30.110.10">
    <property type="entry name" value="Electron Transport, Fmn-binding Protein, Chain A"/>
    <property type="match status" value="1"/>
</dbReference>
<protein>
    <recommendedName>
        <fullName evidence="3">Flavin reductase like domain-containing protein</fullName>
    </recommendedName>
</protein>
<reference evidence="4 5" key="1">
    <citation type="submission" date="2023-06" db="EMBL/GenBank/DDBJ databases">
        <title>Draft genome sequence of Novosphingobium sp. strain IK01.</title>
        <authorList>
            <person name="Hatamoto M."/>
            <person name="Ikarashi T."/>
            <person name="Yamaguchi T."/>
        </authorList>
    </citation>
    <scope>NUCLEOTIDE SEQUENCE [LARGE SCALE GENOMIC DNA]</scope>
    <source>
        <strain evidence="4 5">IK01</strain>
    </source>
</reference>
<sequence length="163" mass="17584">MIDPRHFRTVLGAYPTGVCVITSVDAQGARTGLVVGSFTSISLDPPLVGFFPDKRSSSWPRIAATGRFCVNVLGADQLDLCRHFASRADDKFAELAHGHSPSGLPLLDNALAWIDCSIERVDDVGDHFLVVGAVEAMDARMEGTPLLFFRGQYHDAVEIAQGV</sequence>